<evidence type="ECO:0000256" key="1">
    <source>
        <dbReference type="ARBA" id="ARBA00003670"/>
    </source>
</evidence>
<comment type="function">
    <text evidence="1">Forms oxaloacetate, a four-carbon dicarboxylic acid source for the tricarboxylic acid cycle.</text>
</comment>
<name>A0A1H4FI75_9BACT</name>
<dbReference type="SUPFAM" id="SSF51621">
    <property type="entry name" value="Phosphoenolpyruvate/pyruvate domain"/>
    <property type="match status" value="1"/>
</dbReference>
<dbReference type="AlphaFoldDB" id="A0A1H4FI75"/>
<keyword evidence="3" id="KW-0670">Pyruvate</keyword>
<dbReference type="InterPro" id="IPR015813">
    <property type="entry name" value="Pyrv/PenolPyrv_kinase-like_dom"/>
</dbReference>
<dbReference type="Pfam" id="PF00311">
    <property type="entry name" value="PEPcase"/>
    <property type="match status" value="2"/>
</dbReference>
<dbReference type="GO" id="GO:0005829">
    <property type="term" value="C:cytosol"/>
    <property type="evidence" value="ECO:0007669"/>
    <property type="project" value="TreeGrafter"/>
</dbReference>
<proteinExistence type="predicted"/>
<dbReference type="PRINTS" id="PR00150">
    <property type="entry name" value="PEPCARBXLASE"/>
</dbReference>
<dbReference type="PANTHER" id="PTHR30523:SF6">
    <property type="entry name" value="PHOSPHOENOLPYRUVATE CARBOXYLASE"/>
    <property type="match status" value="1"/>
</dbReference>
<accession>A0A1H4FI75</accession>
<evidence type="ECO:0000256" key="2">
    <source>
        <dbReference type="ARBA" id="ARBA00022419"/>
    </source>
</evidence>
<dbReference type="PANTHER" id="PTHR30523">
    <property type="entry name" value="PHOSPHOENOLPYRUVATE CARBOXYLASE"/>
    <property type="match status" value="1"/>
</dbReference>
<dbReference type="STRING" id="408074.SAMN05660909_04418"/>
<sequence>MEAPVNNSLQQFKNLVGTKFQLYNSLFTSLPFHKVEKTGIFLSLFLLHCEEEYNKGSSPEEIVKSFFQQYTTYTEERQLTDLLFRFVQYAERQVVLFDALEDAAFKNIRDMQGVGTLRHLQSEVTQEQAQDQLKEKLKDFSVRLVLTAHPTQFYPSEVLGIINDLSKALIDENTSQVNMYLQQLGKTPFFKKEKPTPYDEAISLVWFLENIFYQSAGRILSFIRGQFPGLLPENNSLIRMGFWPGGDRDGNPFVKAPTTIEVAAALRSSIMKCYFREVRNLRRRLTFKGVENVVAALETKLSANLFKPGHIADITKEEILETLNGIRQTIMTDLNGLFVHLVDNLISKVEVFGLFFATLDIRQDSSVHQAVLETISQTTSALPDNYPAMSDAEKIQVLLNIKEALDPNVLENPLHQDTLQSIAAIKAIQQSNGEEGCNRYIISHSTSVLNVMEVYGLFLLSGWKKEEMTVDIVPLFETIDDLRHAGQVMKELYENAEYREHLRRRKCKQTIMLGFSDGTKDGGYLMANWSIYKAKEELTSISKEYGINVLFFDGRGGPPARGGGKTHQFYASMGRNIANKEIQQTIQGQTISSNFGTVDAAQFNMEQLIHAGISNELFSSREVTLTKAEEELLQSLADEGYAAYNKLKNHPYFLAYLDHASPLRYYAEANIGSRPSKRNASAKLNLNDLRAVPYVGAWSQLKQNVPGYYGVGSALQELDKQGKWEEVNHLYQHSLFFRTLLDNCEMAMKKSYFPLTAYLAKHPQYGEVWQMIYDEFELTQKYLLRLSGEAELMAGSPIDQLSIQMRERIVLPLLTIQQYALTKLRELDAQNGNGHGRETYEKLIMRCSFGIINAGRNSA</sequence>
<dbReference type="EMBL" id="FNRL01000025">
    <property type="protein sequence ID" value="SEA96995.1"/>
    <property type="molecule type" value="Genomic_DNA"/>
</dbReference>
<dbReference type="RefSeq" id="WP_089764274.1">
    <property type="nucleotide sequence ID" value="NZ_BKAT01000045.1"/>
</dbReference>
<evidence type="ECO:0000313" key="3">
    <source>
        <dbReference type="EMBL" id="SEA96995.1"/>
    </source>
</evidence>
<organism evidence="3 4">
    <name type="scientific">Chitinophaga terrae</name>
    <name type="common">ex Kim and Jung 2007</name>
    <dbReference type="NCBI Taxonomy" id="408074"/>
    <lineage>
        <taxon>Bacteria</taxon>
        <taxon>Pseudomonadati</taxon>
        <taxon>Bacteroidota</taxon>
        <taxon>Chitinophagia</taxon>
        <taxon>Chitinophagales</taxon>
        <taxon>Chitinophagaceae</taxon>
        <taxon>Chitinophaga</taxon>
    </lineage>
</organism>
<dbReference type="GO" id="GO:0015977">
    <property type="term" value="P:carbon fixation"/>
    <property type="evidence" value="ECO:0007669"/>
    <property type="project" value="InterPro"/>
</dbReference>
<dbReference type="Proteomes" id="UP000199656">
    <property type="component" value="Unassembled WGS sequence"/>
</dbReference>
<dbReference type="GO" id="GO:0008964">
    <property type="term" value="F:phosphoenolpyruvate carboxylase activity"/>
    <property type="evidence" value="ECO:0007669"/>
    <property type="project" value="InterPro"/>
</dbReference>
<dbReference type="InterPro" id="IPR021135">
    <property type="entry name" value="PEP_COase"/>
</dbReference>
<evidence type="ECO:0000313" key="4">
    <source>
        <dbReference type="Proteomes" id="UP000199656"/>
    </source>
</evidence>
<keyword evidence="4" id="KW-1185">Reference proteome</keyword>
<reference evidence="4" key="1">
    <citation type="submission" date="2016-10" db="EMBL/GenBank/DDBJ databases">
        <authorList>
            <person name="Varghese N."/>
            <person name="Submissions S."/>
        </authorList>
    </citation>
    <scope>NUCLEOTIDE SEQUENCE [LARGE SCALE GENOMIC DNA]</scope>
    <source>
        <strain evidence="4">DSM 23920</strain>
    </source>
</reference>
<dbReference type="OrthoDB" id="9768133at2"/>
<protein>
    <recommendedName>
        <fullName evidence="2">Phosphoenolpyruvate carboxylase</fullName>
    </recommendedName>
</protein>
<gene>
    <name evidence="3" type="ORF">SAMN05660909_04418</name>
</gene>
<dbReference type="GO" id="GO:0006099">
    <property type="term" value="P:tricarboxylic acid cycle"/>
    <property type="evidence" value="ECO:0007669"/>
    <property type="project" value="InterPro"/>
</dbReference>